<organism>
    <name type="scientific">Pediculus humanus subsp. corporis</name>
    <name type="common">Body louse</name>
    <dbReference type="NCBI Taxonomy" id="121224"/>
    <lineage>
        <taxon>Eukaryota</taxon>
        <taxon>Metazoa</taxon>
        <taxon>Ecdysozoa</taxon>
        <taxon>Arthropoda</taxon>
        <taxon>Hexapoda</taxon>
        <taxon>Insecta</taxon>
        <taxon>Pterygota</taxon>
        <taxon>Neoptera</taxon>
        <taxon>Paraneoptera</taxon>
        <taxon>Psocodea</taxon>
        <taxon>Troctomorpha</taxon>
        <taxon>Phthiraptera</taxon>
        <taxon>Anoplura</taxon>
        <taxon>Pediculidae</taxon>
        <taxon>Pediculus</taxon>
    </lineage>
</organism>
<dbReference type="OMA" id="AEILMFV"/>
<dbReference type="RefSeq" id="XP_002423694.1">
    <property type="nucleotide sequence ID" value="XM_002423649.1"/>
</dbReference>
<dbReference type="InParanoid" id="E0VC50"/>
<dbReference type="GO" id="GO:0016020">
    <property type="term" value="C:membrane"/>
    <property type="evidence" value="ECO:0007669"/>
    <property type="project" value="UniProtKB-SubCell"/>
</dbReference>
<feature type="transmembrane region" description="Helical" evidence="5">
    <location>
        <begin position="41"/>
        <end position="63"/>
    </location>
</feature>
<evidence type="ECO:0000313" key="6">
    <source>
        <dbReference type="EMBL" id="EEB10956.1"/>
    </source>
</evidence>
<evidence type="ECO:0000256" key="1">
    <source>
        <dbReference type="ARBA" id="ARBA00004141"/>
    </source>
</evidence>
<keyword evidence="3 5" id="KW-1133">Transmembrane helix</keyword>
<dbReference type="EnsemblMetazoa" id="PHUM079910-RA">
    <property type="protein sequence ID" value="PHUM079910-PA"/>
    <property type="gene ID" value="PHUM079910"/>
</dbReference>
<evidence type="ECO:0000256" key="4">
    <source>
        <dbReference type="ARBA" id="ARBA00023136"/>
    </source>
</evidence>
<dbReference type="PANTHER" id="PTHR13531">
    <property type="entry name" value="GEO07735P1-RELATED-RELATED"/>
    <property type="match status" value="1"/>
</dbReference>
<evidence type="ECO:0008006" key="9">
    <source>
        <dbReference type="Google" id="ProtNLM"/>
    </source>
</evidence>
<dbReference type="Pfam" id="PF09799">
    <property type="entry name" value="Transmemb_17"/>
    <property type="match status" value="1"/>
</dbReference>
<gene>
    <name evidence="7" type="primary">8231362</name>
    <name evidence="6" type="ORF">Phum_PHUM079910</name>
</gene>
<dbReference type="InterPro" id="IPR019184">
    <property type="entry name" value="Uncharacterised_TM-17"/>
</dbReference>
<sequence length="136" mass="15299">MGSSSLGFEILLYLNSYYFCIFIIAEICIGIFKIINLPYPTGVLMSESLIMIFLSCTETIRIFMGHKGNLTEQSLGVLISILLTIPSVLGILYFLLWQTYVLRIESILCGIQLSLQGIEFCFAIICLLRFCKAGVY</sequence>
<dbReference type="eggNOG" id="KOG4502">
    <property type="taxonomic scope" value="Eukaryota"/>
</dbReference>
<dbReference type="EMBL" id="DS235047">
    <property type="protein sequence ID" value="EEB10956.1"/>
    <property type="molecule type" value="Genomic_DNA"/>
</dbReference>
<reference evidence="6" key="1">
    <citation type="submission" date="2007-04" db="EMBL/GenBank/DDBJ databases">
        <title>Annotation of Pediculus humanus corporis strain USDA.</title>
        <authorList>
            <person name="Kirkness E."/>
            <person name="Hannick L."/>
            <person name="Hass B."/>
            <person name="Bruggner R."/>
            <person name="Lawson D."/>
            <person name="Bidwell S."/>
            <person name="Joardar V."/>
            <person name="Caler E."/>
            <person name="Walenz B."/>
            <person name="Inman J."/>
            <person name="Schobel S."/>
            <person name="Galinsky K."/>
            <person name="Amedeo P."/>
            <person name="Strausberg R."/>
        </authorList>
    </citation>
    <scope>NUCLEOTIDE SEQUENCE</scope>
    <source>
        <strain evidence="6">USDA</strain>
    </source>
</reference>
<keyword evidence="4 5" id="KW-0472">Membrane</keyword>
<evidence type="ECO:0000256" key="3">
    <source>
        <dbReference type="ARBA" id="ARBA00022989"/>
    </source>
</evidence>
<dbReference type="GeneID" id="8231362"/>
<feature type="transmembrane region" description="Helical" evidence="5">
    <location>
        <begin position="12"/>
        <end position="35"/>
    </location>
</feature>
<reference evidence="6" key="2">
    <citation type="submission" date="2007-04" db="EMBL/GenBank/DDBJ databases">
        <title>The genome of the human body louse.</title>
        <authorList>
            <consortium name="The Human Body Louse Genome Consortium"/>
            <person name="Kirkness E."/>
            <person name="Walenz B."/>
            <person name="Hass B."/>
            <person name="Bruggner R."/>
            <person name="Strausberg R."/>
        </authorList>
    </citation>
    <scope>NUCLEOTIDE SEQUENCE</scope>
    <source>
        <strain evidence="6">USDA</strain>
    </source>
</reference>
<dbReference type="FunCoup" id="E0VC50">
    <property type="interactions" value="372"/>
</dbReference>
<dbReference type="HOGENOM" id="CLU_135948_0_0_1"/>
<reference evidence="7" key="3">
    <citation type="submission" date="2021-02" db="UniProtKB">
        <authorList>
            <consortium name="EnsemblMetazoa"/>
        </authorList>
    </citation>
    <scope>IDENTIFICATION</scope>
    <source>
        <strain evidence="7">USDA</strain>
    </source>
</reference>
<evidence type="ECO:0000256" key="2">
    <source>
        <dbReference type="ARBA" id="ARBA00022692"/>
    </source>
</evidence>
<dbReference type="PANTHER" id="PTHR13531:SF0">
    <property type="entry name" value="GEO07735P1-RELATED"/>
    <property type="match status" value="1"/>
</dbReference>
<dbReference type="GO" id="GO:0035869">
    <property type="term" value="C:ciliary transition zone"/>
    <property type="evidence" value="ECO:0007669"/>
    <property type="project" value="TreeGrafter"/>
</dbReference>
<name>E0VC50_PEDHC</name>
<accession>E0VC50</accession>
<proteinExistence type="predicted"/>
<dbReference type="STRING" id="121224.E0VC50"/>
<protein>
    <recommendedName>
        <fullName evidence="9">Transmembrane protein</fullName>
    </recommendedName>
</protein>
<dbReference type="KEGG" id="phu:Phum_PHUM079910"/>
<dbReference type="GO" id="GO:1905515">
    <property type="term" value="P:non-motile cilium assembly"/>
    <property type="evidence" value="ECO:0007669"/>
    <property type="project" value="TreeGrafter"/>
</dbReference>
<dbReference type="EMBL" id="AAZO01000953">
    <property type="status" value="NOT_ANNOTATED_CDS"/>
    <property type="molecule type" value="Genomic_DNA"/>
</dbReference>
<evidence type="ECO:0000313" key="7">
    <source>
        <dbReference type="EnsemblMetazoa" id="PHUM079910-PA"/>
    </source>
</evidence>
<evidence type="ECO:0000256" key="5">
    <source>
        <dbReference type="SAM" id="Phobius"/>
    </source>
</evidence>
<keyword evidence="2 5" id="KW-0812">Transmembrane</keyword>
<keyword evidence="8" id="KW-1185">Reference proteome</keyword>
<dbReference type="CTD" id="8231362"/>
<evidence type="ECO:0000313" key="8">
    <source>
        <dbReference type="Proteomes" id="UP000009046"/>
    </source>
</evidence>
<dbReference type="Proteomes" id="UP000009046">
    <property type="component" value="Unassembled WGS sequence"/>
</dbReference>
<dbReference type="OrthoDB" id="262535at2759"/>
<dbReference type="VEuPathDB" id="VectorBase:PHUM079910"/>
<feature type="transmembrane region" description="Helical" evidence="5">
    <location>
        <begin position="75"/>
        <end position="96"/>
    </location>
</feature>
<comment type="subcellular location">
    <subcellularLocation>
        <location evidence="1">Membrane</location>
        <topology evidence="1">Multi-pass membrane protein</topology>
    </subcellularLocation>
</comment>
<dbReference type="AlphaFoldDB" id="E0VC50"/>